<protein>
    <submittedName>
        <fullName evidence="1">Type VI secretion system</fullName>
    </submittedName>
</protein>
<dbReference type="Pfam" id="PF05947">
    <property type="entry name" value="T6SS_TssF"/>
    <property type="match status" value="1"/>
</dbReference>
<dbReference type="InterPro" id="IPR010272">
    <property type="entry name" value="T6SS_TssF"/>
</dbReference>
<dbReference type="PANTHER" id="PTHR35370">
    <property type="entry name" value="CYTOPLASMIC PROTEIN-RELATED-RELATED"/>
    <property type="match status" value="1"/>
</dbReference>
<dbReference type="EMBL" id="AUZY01004082">
    <property type="protein sequence ID" value="EQD65216.1"/>
    <property type="molecule type" value="Genomic_DNA"/>
</dbReference>
<evidence type="ECO:0000313" key="1">
    <source>
        <dbReference type="EMBL" id="EQD65216.1"/>
    </source>
</evidence>
<comment type="caution">
    <text evidence="1">The sequence shown here is derived from an EMBL/GenBank/DDBJ whole genome shotgun (WGS) entry which is preliminary data.</text>
</comment>
<reference evidence="1" key="2">
    <citation type="journal article" date="2014" name="ISME J.">
        <title>Microbial stratification in low pH oxic and suboxic macroscopic growths along an acid mine drainage.</title>
        <authorList>
            <person name="Mendez-Garcia C."/>
            <person name="Mesa V."/>
            <person name="Sprenger R.R."/>
            <person name="Richter M."/>
            <person name="Diez M.S."/>
            <person name="Solano J."/>
            <person name="Bargiela R."/>
            <person name="Golyshina O.V."/>
            <person name="Manteca A."/>
            <person name="Ramos J.L."/>
            <person name="Gallego J.R."/>
            <person name="Llorente I."/>
            <person name="Martins Dos Santos V.A."/>
            <person name="Jensen O.N."/>
            <person name="Pelaez A.I."/>
            <person name="Sanchez J."/>
            <person name="Ferrer M."/>
        </authorList>
    </citation>
    <scope>NUCLEOTIDE SEQUENCE</scope>
</reference>
<name>T1AX69_9ZZZZ</name>
<gene>
    <name evidence="1" type="ORF">B1B_06441</name>
</gene>
<organism evidence="1">
    <name type="scientific">mine drainage metagenome</name>
    <dbReference type="NCBI Taxonomy" id="410659"/>
    <lineage>
        <taxon>unclassified sequences</taxon>
        <taxon>metagenomes</taxon>
        <taxon>ecological metagenomes</taxon>
    </lineage>
</organism>
<reference evidence="1" key="1">
    <citation type="submission" date="2013-08" db="EMBL/GenBank/DDBJ databases">
        <authorList>
            <person name="Mendez C."/>
            <person name="Richter M."/>
            <person name="Ferrer M."/>
            <person name="Sanchez J."/>
        </authorList>
    </citation>
    <scope>NUCLEOTIDE SEQUENCE</scope>
</reference>
<sequence length="61" mass="7223">MDPRLLRYYNRELQHVREMGAEFAREYPKIAGRLGMEGFECADPYVERLLEGFPFLPRACN</sequence>
<accession>T1AX69</accession>
<proteinExistence type="predicted"/>
<dbReference type="PANTHER" id="PTHR35370:SF1">
    <property type="entry name" value="TYPE VI SECRETION SYSTEM COMPONENT TSSF1"/>
    <property type="match status" value="1"/>
</dbReference>
<dbReference type="AlphaFoldDB" id="T1AX69"/>